<feature type="compositionally biased region" description="Basic and acidic residues" evidence="1">
    <location>
        <begin position="406"/>
        <end position="432"/>
    </location>
</feature>
<feature type="region of interest" description="Disordered" evidence="1">
    <location>
        <begin position="16"/>
        <end position="67"/>
    </location>
</feature>
<protein>
    <submittedName>
        <fullName evidence="2">Uncharacterized protein</fullName>
    </submittedName>
</protein>
<name>A0A4Q1BUI8_TREME</name>
<reference evidence="2 3" key="1">
    <citation type="submission" date="2016-06" db="EMBL/GenBank/DDBJ databases">
        <title>Evolution of pathogenesis and genome organization in the Tremellales.</title>
        <authorList>
            <person name="Cuomo C."/>
            <person name="Litvintseva A."/>
            <person name="Heitman J."/>
            <person name="Chen Y."/>
            <person name="Sun S."/>
            <person name="Springer D."/>
            <person name="Dromer F."/>
            <person name="Young S."/>
            <person name="Zeng Q."/>
            <person name="Chapman S."/>
            <person name="Gujja S."/>
            <person name="Saif S."/>
            <person name="Birren B."/>
        </authorList>
    </citation>
    <scope>NUCLEOTIDE SEQUENCE [LARGE SCALE GENOMIC DNA]</scope>
    <source>
        <strain evidence="2 3">ATCC 28783</strain>
    </source>
</reference>
<dbReference type="EMBL" id="SDIL01000006">
    <property type="protein sequence ID" value="RXK41779.1"/>
    <property type="molecule type" value="Genomic_DNA"/>
</dbReference>
<dbReference type="OrthoDB" id="5378863at2759"/>
<evidence type="ECO:0000256" key="1">
    <source>
        <dbReference type="SAM" id="MobiDB-lite"/>
    </source>
</evidence>
<accession>A0A4Q1BUI8</accession>
<dbReference type="VEuPathDB" id="FungiDB:TREMEDRAFT_29749"/>
<gene>
    <name evidence="2" type="ORF">M231_01014</name>
</gene>
<dbReference type="AlphaFoldDB" id="A0A4Q1BUI8"/>
<sequence length="441" mass="50354">MLQRIRQSQTETTLFRHILHFNPSDSKKRSRPLSSSSEKEKKKSIIGNRRRTQSPESDGEEGNEDKELCQIGKVKLSEMENLPLAYDETDRKRWYDDAIVYTIAERENLMGYLPWHDERTDGSFGIVVCPGSCVLVNKQVYDSIPHPYRPPIEAATVQTITFAKGDTQRSVGSTIVPIIMTDRTTSRKFLVKLYALVVEQLRTGMIIGQSGAEYFRGSKAGADGSSATSPSWSRQFAYKSLDMQAYSNGHFSWCSLRPPNSEDQDTLVTWRDHCYRVIYGDENYPRISTWNRMLIRDEIASVVDEEHRNSAFRPWNTQVWINQAESNTHIARMFGDSATASPWPEEAPFVYPGIEASGIELEARNYDDLTVAELWVQHGISPDCLVKGGTDNRSEGDSTAVEESDWERQSDRERESDWERESDGRESDGRESDWEDIGYLV</sequence>
<evidence type="ECO:0000313" key="2">
    <source>
        <dbReference type="EMBL" id="RXK41779.1"/>
    </source>
</evidence>
<dbReference type="InParanoid" id="A0A4Q1BUI8"/>
<proteinExistence type="predicted"/>
<comment type="caution">
    <text evidence="2">The sequence shown here is derived from an EMBL/GenBank/DDBJ whole genome shotgun (WGS) entry which is preliminary data.</text>
</comment>
<keyword evidence="3" id="KW-1185">Reference proteome</keyword>
<feature type="region of interest" description="Disordered" evidence="1">
    <location>
        <begin position="385"/>
        <end position="441"/>
    </location>
</feature>
<organism evidence="2 3">
    <name type="scientific">Tremella mesenterica</name>
    <name type="common">Jelly fungus</name>
    <dbReference type="NCBI Taxonomy" id="5217"/>
    <lineage>
        <taxon>Eukaryota</taxon>
        <taxon>Fungi</taxon>
        <taxon>Dikarya</taxon>
        <taxon>Basidiomycota</taxon>
        <taxon>Agaricomycotina</taxon>
        <taxon>Tremellomycetes</taxon>
        <taxon>Tremellales</taxon>
        <taxon>Tremellaceae</taxon>
        <taxon>Tremella</taxon>
    </lineage>
</organism>
<dbReference type="Proteomes" id="UP000289152">
    <property type="component" value="Unassembled WGS sequence"/>
</dbReference>
<evidence type="ECO:0000313" key="3">
    <source>
        <dbReference type="Proteomes" id="UP000289152"/>
    </source>
</evidence>